<dbReference type="AlphaFoldDB" id="A0A834W1X7"/>
<protein>
    <submittedName>
        <fullName evidence="1">RING-H2 finger protein ATL67</fullName>
    </submittedName>
</protein>
<sequence length="72" mass="8001">MAALRHHPQHLRLSVLTQTDRTGRAIPASSSSRHSLLTELKFGIGIDNTLVQPYHSHRPQPTAVTFEIVPPI</sequence>
<name>A0A834W1X7_9FABA</name>
<gene>
    <name evidence="1" type="ORF">G2W53_040385</name>
</gene>
<reference evidence="1" key="1">
    <citation type="submission" date="2020-09" db="EMBL/GenBank/DDBJ databases">
        <title>Genome-Enabled Discovery of Anthraquinone Biosynthesis in Senna tora.</title>
        <authorList>
            <person name="Kang S.-H."/>
            <person name="Pandey R.P."/>
            <person name="Lee C.-M."/>
            <person name="Sim J.-S."/>
            <person name="Jeong J.-T."/>
            <person name="Choi B.-S."/>
            <person name="Jung M."/>
            <person name="Ginzburg D."/>
            <person name="Zhao K."/>
            <person name="Won S.Y."/>
            <person name="Oh T.-J."/>
            <person name="Yu Y."/>
            <person name="Kim N.-H."/>
            <person name="Lee O.R."/>
            <person name="Lee T.-H."/>
            <person name="Bashyal P."/>
            <person name="Kim T.-S."/>
            <person name="Lee W.-H."/>
            <person name="Kawkins C."/>
            <person name="Kim C.-K."/>
            <person name="Kim J.S."/>
            <person name="Ahn B.O."/>
            <person name="Rhee S.Y."/>
            <person name="Sohng J.K."/>
        </authorList>
    </citation>
    <scope>NUCLEOTIDE SEQUENCE</scope>
    <source>
        <tissue evidence="1">Leaf</tissue>
    </source>
</reference>
<proteinExistence type="predicted"/>
<comment type="caution">
    <text evidence="1">The sequence shown here is derived from an EMBL/GenBank/DDBJ whole genome shotgun (WGS) entry which is preliminary data.</text>
</comment>
<evidence type="ECO:0000313" key="2">
    <source>
        <dbReference type="Proteomes" id="UP000634136"/>
    </source>
</evidence>
<organism evidence="1 2">
    <name type="scientific">Senna tora</name>
    <dbReference type="NCBI Taxonomy" id="362788"/>
    <lineage>
        <taxon>Eukaryota</taxon>
        <taxon>Viridiplantae</taxon>
        <taxon>Streptophyta</taxon>
        <taxon>Embryophyta</taxon>
        <taxon>Tracheophyta</taxon>
        <taxon>Spermatophyta</taxon>
        <taxon>Magnoliopsida</taxon>
        <taxon>eudicotyledons</taxon>
        <taxon>Gunneridae</taxon>
        <taxon>Pentapetalae</taxon>
        <taxon>rosids</taxon>
        <taxon>fabids</taxon>
        <taxon>Fabales</taxon>
        <taxon>Fabaceae</taxon>
        <taxon>Caesalpinioideae</taxon>
        <taxon>Cassia clade</taxon>
        <taxon>Senna</taxon>
    </lineage>
</organism>
<evidence type="ECO:0000313" key="1">
    <source>
        <dbReference type="EMBL" id="KAF7801274.1"/>
    </source>
</evidence>
<dbReference type="EMBL" id="JAAIUW010000013">
    <property type="protein sequence ID" value="KAF7801274.1"/>
    <property type="molecule type" value="Genomic_DNA"/>
</dbReference>
<dbReference type="OrthoDB" id="10515004at2759"/>
<dbReference type="Proteomes" id="UP000634136">
    <property type="component" value="Unassembled WGS sequence"/>
</dbReference>
<keyword evidence="2" id="KW-1185">Reference proteome</keyword>
<accession>A0A834W1X7</accession>